<protein>
    <submittedName>
        <fullName evidence="2">Uncharacterized protein</fullName>
    </submittedName>
</protein>
<evidence type="ECO:0000313" key="2">
    <source>
        <dbReference type="EMBL" id="GEL73102.1"/>
    </source>
</evidence>
<dbReference type="EMBL" id="FNAJ01000001">
    <property type="protein sequence ID" value="SDD44728.1"/>
    <property type="molecule type" value="Genomic_DNA"/>
</dbReference>
<dbReference type="EMBL" id="BJVY01000030">
    <property type="protein sequence ID" value="GEL73102.1"/>
    <property type="molecule type" value="Genomic_DNA"/>
</dbReference>
<keyword evidence="1" id="KW-0472">Membrane</keyword>
<feature type="transmembrane region" description="Helical" evidence="1">
    <location>
        <begin position="31"/>
        <end position="51"/>
    </location>
</feature>
<keyword evidence="4" id="KW-1185">Reference proteome</keyword>
<dbReference type="Proteomes" id="UP000321224">
    <property type="component" value="Unassembled WGS sequence"/>
</dbReference>
<feature type="transmembrane region" description="Helical" evidence="1">
    <location>
        <begin position="6"/>
        <end position="24"/>
    </location>
</feature>
<dbReference type="Proteomes" id="UP000198717">
    <property type="component" value="Unassembled WGS sequence"/>
</dbReference>
<dbReference type="RefSeq" id="WP_011550845.1">
    <property type="nucleotide sequence ID" value="NZ_BJVY01000030.1"/>
</dbReference>
<feature type="transmembrane region" description="Helical" evidence="1">
    <location>
        <begin position="63"/>
        <end position="82"/>
    </location>
</feature>
<dbReference type="Pfam" id="PF19447">
    <property type="entry name" value="DUF5985"/>
    <property type="match status" value="1"/>
</dbReference>
<dbReference type="GeneID" id="41358190"/>
<reference evidence="3 4" key="1">
    <citation type="submission" date="2016-10" db="EMBL/GenBank/DDBJ databases">
        <authorList>
            <person name="Varghese N."/>
            <person name="Submissions S."/>
        </authorList>
    </citation>
    <scope>NUCLEOTIDE SEQUENCE [LARGE SCALE GENOMIC DNA]</scope>
    <source>
        <strain evidence="3 4">DSM 2260</strain>
    </source>
</reference>
<keyword evidence="1" id="KW-1133">Transmembrane helix</keyword>
<evidence type="ECO:0000313" key="4">
    <source>
        <dbReference type="Proteomes" id="UP000198717"/>
    </source>
</evidence>
<proteinExistence type="predicted"/>
<evidence type="ECO:0000313" key="3">
    <source>
        <dbReference type="EMBL" id="SDD44728.1"/>
    </source>
</evidence>
<gene>
    <name evidence="2" type="ORF">MVI01_48860</name>
    <name evidence="3" type="ORF">SAMN04488504_101918</name>
</gene>
<organism evidence="2 5">
    <name type="scientific">Myxococcus virescens</name>
    <dbReference type="NCBI Taxonomy" id="83456"/>
    <lineage>
        <taxon>Bacteria</taxon>
        <taxon>Pseudomonadati</taxon>
        <taxon>Myxococcota</taxon>
        <taxon>Myxococcia</taxon>
        <taxon>Myxococcales</taxon>
        <taxon>Cystobacterineae</taxon>
        <taxon>Myxococcaceae</taxon>
        <taxon>Myxococcus</taxon>
    </lineage>
</organism>
<dbReference type="InterPro" id="IPR046027">
    <property type="entry name" value="DUF5985"/>
</dbReference>
<dbReference type="AlphaFoldDB" id="A0A511HHQ3"/>
<sequence>MAEAVYILCALTSVACAVLLLRAYKRTGMRLLLWSGLCFVGLVVSNVLLFVDLVLLPATIDLYMPRAIATLSSASVLLYGLIWDAS</sequence>
<keyword evidence="1" id="KW-0812">Transmembrane</keyword>
<reference evidence="2 5" key="2">
    <citation type="submission" date="2019-07" db="EMBL/GenBank/DDBJ databases">
        <title>Whole genome shotgun sequence of Myxococcus virescens NBRC 100334.</title>
        <authorList>
            <person name="Hosoyama A."/>
            <person name="Uohara A."/>
            <person name="Ohji S."/>
            <person name="Ichikawa N."/>
        </authorList>
    </citation>
    <scope>NUCLEOTIDE SEQUENCE [LARGE SCALE GENOMIC DNA]</scope>
    <source>
        <strain evidence="2 5">NBRC 100334</strain>
    </source>
</reference>
<accession>A0A511HHQ3</accession>
<name>A0A511HHQ3_9BACT</name>
<evidence type="ECO:0000256" key="1">
    <source>
        <dbReference type="SAM" id="Phobius"/>
    </source>
</evidence>
<evidence type="ECO:0000313" key="5">
    <source>
        <dbReference type="Proteomes" id="UP000321224"/>
    </source>
</evidence>
<comment type="caution">
    <text evidence="2">The sequence shown here is derived from an EMBL/GenBank/DDBJ whole genome shotgun (WGS) entry which is preliminary data.</text>
</comment>